<dbReference type="InterPro" id="IPR018528">
    <property type="entry name" value="Preph_deHydtase_CS"/>
</dbReference>
<feature type="domain" description="Prephenate dehydratase" evidence="8">
    <location>
        <begin position="4"/>
        <end position="181"/>
    </location>
</feature>
<dbReference type="EC" id="4.2.1.51" evidence="2"/>
<dbReference type="Gene3D" id="3.40.190.10">
    <property type="entry name" value="Periplasmic binding protein-like II"/>
    <property type="match status" value="2"/>
</dbReference>
<dbReference type="Proteomes" id="UP000294299">
    <property type="component" value="Chromosome NFRAN"/>
</dbReference>
<evidence type="ECO:0000256" key="3">
    <source>
        <dbReference type="ARBA" id="ARBA00022605"/>
    </source>
</evidence>
<evidence type="ECO:0000256" key="7">
    <source>
        <dbReference type="ARBA" id="ARBA00047848"/>
    </source>
</evidence>
<evidence type="ECO:0000259" key="8">
    <source>
        <dbReference type="PROSITE" id="PS51171"/>
    </source>
</evidence>
<dbReference type="Pfam" id="PF00800">
    <property type="entry name" value="PDT"/>
    <property type="match status" value="1"/>
</dbReference>
<dbReference type="CDD" id="cd13631">
    <property type="entry name" value="PBP2_Ct-PDT_like"/>
    <property type="match status" value="1"/>
</dbReference>
<evidence type="ECO:0000313" key="11">
    <source>
        <dbReference type="Proteomes" id="UP000294299"/>
    </source>
</evidence>
<evidence type="ECO:0000256" key="5">
    <source>
        <dbReference type="ARBA" id="ARBA00023222"/>
    </source>
</evidence>
<comment type="pathway">
    <text evidence="1">Amino-acid biosynthesis; L-phenylalanine biosynthesis; phenylpyruvate from prephenate: step 1/1.</text>
</comment>
<dbReference type="Pfam" id="PF01842">
    <property type="entry name" value="ACT"/>
    <property type="match status" value="1"/>
</dbReference>
<dbReference type="PROSITE" id="PS00858">
    <property type="entry name" value="PREPHENATE_DEHYDR_2"/>
    <property type="match status" value="1"/>
</dbReference>
<evidence type="ECO:0000256" key="6">
    <source>
        <dbReference type="ARBA" id="ARBA00023239"/>
    </source>
</evidence>
<dbReference type="Gene3D" id="3.30.70.260">
    <property type="match status" value="1"/>
</dbReference>
<dbReference type="InterPro" id="IPR002912">
    <property type="entry name" value="ACT_dom"/>
</dbReference>
<reference evidence="10 11" key="1">
    <citation type="submission" date="2019-02" db="EMBL/GenBank/DDBJ databases">
        <authorList>
            <person name="Lehtovirta-Morley E L."/>
        </authorList>
    </citation>
    <scope>NUCLEOTIDE SEQUENCE [LARGE SCALE GENOMIC DNA]</scope>
    <source>
        <strain evidence="10">NFRAN1</strain>
    </source>
</reference>
<dbReference type="GO" id="GO:0005737">
    <property type="term" value="C:cytoplasm"/>
    <property type="evidence" value="ECO:0007669"/>
    <property type="project" value="TreeGrafter"/>
</dbReference>
<proteinExistence type="predicted"/>
<protein>
    <recommendedName>
        <fullName evidence="2">prephenate dehydratase</fullName>
        <ecNumber evidence="2">4.2.1.51</ecNumber>
    </recommendedName>
</protein>
<dbReference type="PROSITE" id="PS51671">
    <property type="entry name" value="ACT"/>
    <property type="match status" value="1"/>
</dbReference>
<dbReference type="GO" id="GO:0009094">
    <property type="term" value="P:L-phenylalanine biosynthetic process"/>
    <property type="evidence" value="ECO:0007669"/>
    <property type="project" value="UniProtKB-KW"/>
</dbReference>
<dbReference type="GO" id="GO:0004664">
    <property type="term" value="F:prephenate dehydratase activity"/>
    <property type="evidence" value="ECO:0007669"/>
    <property type="project" value="UniProtKB-EC"/>
</dbReference>
<sequence>MKLCVGFQGESGSYSEASASSRFPGPHYSFVPFKSFRELFDGIENSVIDLAVVPIENSTEGSVNETYDLLVEKPLFVIGEIYQEIHHCLIINKHSSPENISVVYSHPQALAQCRRYLQSKSLDSIPMYDTAGSVKFIKESMKLNAAAIASKRAAQIYDMKILDENIEDNSNNYTRFFIISKTHKNEANHDKISIIFSIPHTPGSLYSVLKEFASRKINLTKIESRPTKNVPWEYYFFVDLEGNMNERRISESISSIQNLVKFFKLLGTYKKAEIN</sequence>
<dbReference type="PANTHER" id="PTHR21022:SF19">
    <property type="entry name" value="PREPHENATE DEHYDRATASE-RELATED"/>
    <property type="match status" value="1"/>
</dbReference>
<gene>
    <name evidence="10" type="primary">pheA</name>
    <name evidence="10" type="ORF">NFRAN_1879</name>
</gene>
<dbReference type="AlphaFoldDB" id="A0A484I8W6"/>
<dbReference type="FunFam" id="3.40.190.10:FF:000034">
    <property type="entry name" value="Chorismate mutase/prephenate dehydratase"/>
    <property type="match status" value="1"/>
</dbReference>
<keyword evidence="4" id="KW-0057">Aromatic amino acid biosynthesis</keyword>
<comment type="catalytic activity">
    <reaction evidence="7">
        <text>prephenate + H(+) = 3-phenylpyruvate + CO2 + H2O</text>
        <dbReference type="Rhea" id="RHEA:21648"/>
        <dbReference type="ChEBI" id="CHEBI:15377"/>
        <dbReference type="ChEBI" id="CHEBI:15378"/>
        <dbReference type="ChEBI" id="CHEBI:16526"/>
        <dbReference type="ChEBI" id="CHEBI:18005"/>
        <dbReference type="ChEBI" id="CHEBI:29934"/>
        <dbReference type="EC" id="4.2.1.51"/>
    </reaction>
</comment>
<feature type="domain" description="ACT" evidence="9">
    <location>
        <begin position="193"/>
        <end position="270"/>
    </location>
</feature>
<dbReference type="EMBL" id="LR216287">
    <property type="protein sequence ID" value="VFJ14201.1"/>
    <property type="molecule type" value="Genomic_DNA"/>
</dbReference>
<dbReference type="GeneID" id="39421183"/>
<dbReference type="PANTHER" id="PTHR21022">
    <property type="entry name" value="PREPHENATE DEHYDRATASE P PROTEIN"/>
    <property type="match status" value="1"/>
</dbReference>
<dbReference type="CDD" id="cd04905">
    <property type="entry name" value="ACT_CM-PDT"/>
    <property type="match status" value="1"/>
</dbReference>
<accession>A0A484I8W6</accession>
<evidence type="ECO:0000259" key="9">
    <source>
        <dbReference type="PROSITE" id="PS51671"/>
    </source>
</evidence>
<dbReference type="FunFam" id="3.30.70.260:FF:000012">
    <property type="entry name" value="Prephenate dehydratase"/>
    <property type="match status" value="1"/>
</dbReference>
<evidence type="ECO:0000256" key="2">
    <source>
        <dbReference type="ARBA" id="ARBA00013147"/>
    </source>
</evidence>
<dbReference type="NCBIfam" id="NF008865">
    <property type="entry name" value="PRK11898.1"/>
    <property type="match status" value="1"/>
</dbReference>
<keyword evidence="11" id="KW-1185">Reference proteome</keyword>
<evidence type="ECO:0000256" key="4">
    <source>
        <dbReference type="ARBA" id="ARBA00023141"/>
    </source>
</evidence>
<dbReference type="SUPFAM" id="SSF55021">
    <property type="entry name" value="ACT-like"/>
    <property type="match status" value="1"/>
</dbReference>
<evidence type="ECO:0000256" key="1">
    <source>
        <dbReference type="ARBA" id="ARBA00004741"/>
    </source>
</evidence>
<dbReference type="KEGG" id="nfn:NFRAN_1879"/>
<name>A0A484I8W6_9ARCH</name>
<dbReference type="InterPro" id="IPR045865">
    <property type="entry name" value="ACT-like_dom_sf"/>
</dbReference>
<evidence type="ECO:0000313" key="10">
    <source>
        <dbReference type="EMBL" id="VFJ14201.1"/>
    </source>
</evidence>
<dbReference type="RefSeq" id="WP_134484444.1">
    <property type="nucleotide sequence ID" value="NZ_LR216287.1"/>
</dbReference>
<organism evidence="10 11">
    <name type="scientific">Candidatus Nitrosocosmicus franklandianus</name>
    <dbReference type="NCBI Taxonomy" id="1798806"/>
    <lineage>
        <taxon>Archaea</taxon>
        <taxon>Nitrososphaerota</taxon>
        <taxon>Nitrososphaeria</taxon>
        <taxon>Nitrososphaerales</taxon>
        <taxon>Nitrososphaeraceae</taxon>
        <taxon>Candidatus Nitrosocosmicus</taxon>
    </lineage>
</organism>
<keyword evidence="6" id="KW-0456">Lyase</keyword>
<keyword evidence="3" id="KW-0028">Amino-acid biosynthesis</keyword>
<dbReference type="SUPFAM" id="SSF53850">
    <property type="entry name" value="Periplasmic binding protein-like II"/>
    <property type="match status" value="1"/>
</dbReference>
<dbReference type="PROSITE" id="PS51171">
    <property type="entry name" value="PREPHENATE_DEHYDR_3"/>
    <property type="match status" value="1"/>
</dbReference>
<keyword evidence="5" id="KW-0584">Phenylalanine biosynthesis</keyword>
<dbReference type="OrthoDB" id="8755at2157"/>
<dbReference type="InterPro" id="IPR001086">
    <property type="entry name" value="Preph_deHydtase"/>
</dbReference>